<dbReference type="RefSeq" id="WP_073263171.1">
    <property type="nucleotide sequence ID" value="NZ_FRCS01000014.1"/>
</dbReference>
<dbReference type="Gene3D" id="2.60.120.10">
    <property type="entry name" value="Jelly Rolls"/>
    <property type="match status" value="1"/>
</dbReference>
<accession>A0A1M7RJ35</accession>
<proteinExistence type="predicted"/>
<keyword evidence="2" id="KW-1185">Reference proteome</keyword>
<dbReference type="AlphaFoldDB" id="A0A1M7RJ35"/>
<protein>
    <recommendedName>
        <fullName evidence="3">Cupin domain-containing protein</fullName>
    </recommendedName>
</protein>
<evidence type="ECO:0008006" key="3">
    <source>
        <dbReference type="Google" id="ProtNLM"/>
    </source>
</evidence>
<dbReference type="OrthoDB" id="3430665at2"/>
<dbReference type="InterPro" id="IPR011051">
    <property type="entry name" value="RmlC_Cupin_sf"/>
</dbReference>
<reference evidence="1 2" key="1">
    <citation type="submission" date="2016-11" db="EMBL/GenBank/DDBJ databases">
        <authorList>
            <person name="Jaros S."/>
            <person name="Januszkiewicz K."/>
            <person name="Wedrychowicz H."/>
        </authorList>
    </citation>
    <scope>NUCLEOTIDE SEQUENCE [LARGE SCALE GENOMIC DNA]</scope>
    <source>
        <strain evidence="1 2">DSM 46144</strain>
    </source>
</reference>
<dbReference type="SUPFAM" id="SSF51182">
    <property type="entry name" value="RmlC-like cupins"/>
    <property type="match status" value="1"/>
</dbReference>
<dbReference type="Proteomes" id="UP000184440">
    <property type="component" value="Unassembled WGS sequence"/>
</dbReference>
<evidence type="ECO:0000313" key="1">
    <source>
        <dbReference type="EMBL" id="SHN46307.1"/>
    </source>
</evidence>
<gene>
    <name evidence="1" type="ORF">SAMN05443668_114141</name>
</gene>
<dbReference type="STRING" id="134849.SAMN05443668_114141"/>
<sequence>MDLTPPRVRRFSSAIGDDAIRFGDGILIAPAFGKEANTTMSAYTSFLYAGARADLPASYAEVWVVLSGALRVGAGSDAVTVGAGDFVHVPEQAPGVVEALEDTTMVCVSMPAH</sequence>
<dbReference type="InterPro" id="IPR014710">
    <property type="entry name" value="RmlC-like_jellyroll"/>
</dbReference>
<dbReference type="EMBL" id="FRCS01000014">
    <property type="protein sequence ID" value="SHN46307.1"/>
    <property type="molecule type" value="Genomic_DNA"/>
</dbReference>
<organism evidence="1 2">
    <name type="scientific">Cryptosporangium aurantiacum</name>
    <dbReference type="NCBI Taxonomy" id="134849"/>
    <lineage>
        <taxon>Bacteria</taxon>
        <taxon>Bacillati</taxon>
        <taxon>Actinomycetota</taxon>
        <taxon>Actinomycetes</taxon>
        <taxon>Cryptosporangiales</taxon>
        <taxon>Cryptosporangiaceae</taxon>
        <taxon>Cryptosporangium</taxon>
    </lineage>
</organism>
<name>A0A1M7RJ35_9ACTN</name>
<evidence type="ECO:0000313" key="2">
    <source>
        <dbReference type="Proteomes" id="UP000184440"/>
    </source>
</evidence>